<dbReference type="AlphaFoldDB" id="A0AAV3BI78"/>
<reference evidence="1 2" key="1">
    <citation type="submission" date="2008-01" db="EMBL/GenBank/DDBJ databases">
        <title>Yersinia pestis Strain IP275 project at JCVI/TIGR.</title>
        <authorList>
            <person name="Ravel J."/>
            <person name="Eppinger M."/>
            <person name="Fricke W.F."/>
            <person name="Rosovitz M."/>
            <person name="Lindler L.E."/>
            <person name="Bearden S."/>
            <person name="Shriefer M."/>
        </authorList>
    </citation>
    <scope>NUCLEOTIDE SEQUENCE [LARGE SCALE GENOMIC DNA]</scope>
    <source>
        <strain evidence="1 2">IP275</strain>
    </source>
</reference>
<evidence type="ECO:0000313" key="1">
    <source>
        <dbReference type="EMBL" id="EDR34351.1"/>
    </source>
</evidence>
<protein>
    <submittedName>
        <fullName evidence="1">Uncharacterized protein</fullName>
    </submittedName>
</protein>
<dbReference type="EMBL" id="AAOS02000002">
    <property type="protein sequence ID" value="EDR34351.1"/>
    <property type="molecule type" value="Genomic_DNA"/>
</dbReference>
<sequence>MSILFTINNLDSFGIFGSDIRRKDSKGKQQQWSSLNLF</sequence>
<dbReference type="Proteomes" id="UP000004430">
    <property type="component" value="Unassembled WGS sequence"/>
</dbReference>
<organism evidence="1 2">
    <name type="scientific">Yersinia pestis biovar Orientalis str. IP275</name>
    <dbReference type="NCBI Taxonomy" id="373665"/>
    <lineage>
        <taxon>Bacteria</taxon>
        <taxon>Pseudomonadati</taxon>
        <taxon>Pseudomonadota</taxon>
        <taxon>Gammaproteobacteria</taxon>
        <taxon>Enterobacterales</taxon>
        <taxon>Yersiniaceae</taxon>
        <taxon>Yersinia</taxon>
    </lineage>
</organism>
<comment type="caution">
    <text evidence="1">The sequence shown here is derived from an EMBL/GenBank/DDBJ whole genome shotgun (WGS) entry which is preliminary data.</text>
</comment>
<proteinExistence type="predicted"/>
<gene>
    <name evidence="1" type="ORF">YPIP275_4773</name>
</gene>
<name>A0AAV3BI78_YERPE</name>
<reference evidence="1 2" key="2">
    <citation type="submission" date="2010-03" db="EMBL/GenBank/DDBJ databases">
        <authorList>
            <person name="Payne S.H."/>
            <person name="Sutton G.G."/>
        </authorList>
    </citation>
    <scope>NUCLEOTIDE SEQUENCE [LARGE SCALE GENOMIC DNA]</scope>
    <source>
        <strain evidence="1 2">IP275</strain>
    </source>
</reference>
<accession>A0AAV3BI78</accession>
<evidence type="ECO:0000313" key="2">
    <source>
        <dbReference type="Proteomes" id="UP000004430"/>
    </source>
</evidence>